<dbReference type="VEuPathDB" id="FungiDB:MAPG_00007"/>
<reference evidence="3" key="1">
    <citation type="submission" date="2010-05" db="EMBL/GenBank/DDBJ databases">
        <title>The genome sequence of Magnaporthe poae strain ATCC 64411.</title>
        <authorList>
            <person name="Ma L.-J."/>
            <person name="Dead R."/>
            <person name="Young S."/>
            <person name="Zeng Q."/>
            <person name="Koehrsen M."/>
            <person name="Alvarado L."/>
            <person name="Berlin A."/>
            <person name="Chapman S.B."/>
            <person name="Chen Z."/>
            <person name="Freedman E."/>
            <person name="Gellesch M."/>
            <person name="Goldberg J."/>
            <person name="Griggs A."/>
            <person name="Gujja S."/>
            <person name="Heilman E.R."/>
            <person name="Heiman D."/>
            <person name="Hepburn T."/>
            <person name="Howarth C."/>
            <person name="Jen D."/>
            <person name="Larson L."/>
            <person name="Mehta T."/>
            <person name="Neiman D."/>
            <person name="Pearson M."/>
            <person name="Roberts A."/>
            <person name="Saif S."/>
            <person name="Shea T."/>
            <person name="Shenoy N."/>
            <person name="Sisk P."/>
            <person name="Stolte C."/>
            <person name="Sykes S."/>
            <person name="Walk T."/>
            <person name="White J."/>
            <person name="Yandava C."/>
            <person name="Haas B."/>
            <person name="Nusbaum C."/>
            <person name="Birren B."/>
        </authorList>
    </citation>
    <scope>NUCLEOTIDE SEQUENCE [LARGE SCALE GENOMIC DNA]</scope>
    <source>
        <strain evidence="3">ATCC 64411 / 73-15</strain>
    </source>
</reference>
<dbReference type="InterPro" id="IPR023160">
    <property type="entry name" value="RNase_HII_hlx-loop-hlx_cap_dom"/>
</dbReference>
<dbReference type="GO" id="GO:0004523">
    <property type="term" value="F:RNA-DNA hybrid ribonuclease activity"/>
    <property type="evidence" value="ECO:0007669"/>
    <property type="project" value="InterPro"/>
</dbReference>
<dbReference type="AlphaFoldDB" id="A0A0C4DJU9"/>
<dbReference type="EMBL" id="ADBL01000004">
    <property type="status" value="NOT_ANNOTATED_CDS"/>
    <property type="molecule type" value="Genomic_DNA"/>
</dbReference>
<keyword evidence="3" id="KW-1185">Reference proteome</keyword>
<evidence type="ECO:0000313" key="3">
    <source>
        <dbReference type="Proteomes" id="UP000011715"/>
    </source>
</evidence>
<organism evidence="2 3">
    <name type="scientific">Magnaporthiopsis poae (strain ATCC 64411 / 73-15)</name>
    <name type="common">Kentucky bluegrass fungus</name>
    <name type="synonym">Magnaporthe poae</name>
    <dbReference type="NCBI Taxonomy" id="644358"/>
    <lineage>
        <taxon>Eukaryota</taxon>
        <taxon>Fungi</taxon>
        <taxon>Dikarya</taxon>
        <taxon>Ascomycota</taxon>
        <taxon>Pezizomycotina</taxon>
        <taxon>Sordariomycetes</taxon>
        <taxon>Sordariomycetidae</taxon>
        <taxon>Magnaporthales</taxon>
        <taxon>Magnaporthaceae</taxon>
        <taxon>Magnaporthiopsis</taxon>
    </lineage>
</organism>
<proteinExistence type="predicted"/>
<protein>
    <submittedName>
        <fullName evidence="1">Ribonuclease H2 subunit A</fullName>
    </submittedName>
</protein>
<dbReference type="EnsemblFungi" id="MAPG_00007T0">
    <property type="protein sequence ID" value="MAPG_00007T0"/>
    <property type="gene ID" value="MAPG_00007"/>
</dbReference>
<dbReference type="OrthoDB" id="7462577at2759"/>
<gene>
    <name evidence="1" type="ORF">MAPG_00007</name>
</gene>
<reference evidence="1" key="2">
    <citation type="submission" date="2010-05" db="EMBL/GenBank/DDBJ databases">
        <title>The Genome Sequence of Magnaporthe poae strain ATCC 64411.</title>
        <authorList>
            <consortium name="The Broad Institute Genome Sequencing Platform"/>
            <consortium name="Broad Institute Genome Sequencing Center for Infectious Disease"/>
            <person name="Ma L.-J."/>
            <person name="Dead R."/>
            <person name="Young S."/>
            <person name="Zeng Q."/>
            <person name="Koehrsen M."/>
            <person name="Alvarado L."/>
            <person name="Berlin A."/>
            <person name="Chapman S.B."/>
            <person name="Chen Z."/>
            <person name="Freedman E."/>
            <person name="Gellesch M."/>
            <person name="Goldberg J."/>
            <person name="Griggs A."/>
            <person name="Gujja S."/>
            <person name="Heilman E.R."/>
            <person name="Heiman D."/>
            <person name="Hepburn T."/>
            <person name="Howarth C."/>
            <person name="Jen D."/>
            <person name="Larson L."/>
            <person name="Mehta T."/>
            <person name="Neiman D."/>
            <person name="Pearson M."/>
            <person name="Roberts A."/>
            <person name="Saif S."/>
            <person name="Shea T."/>
            <person name="Shenoy N."/>
            <person name="Sisk P."/>
            <person name="Stolte C."/>
            <person name="Sykes S."/>
            <person name="Walk T."/>
            <person name="White J."/>
            <person name="Yandava C."/>
            <person name="Haas B."/>
            <person name="Nusbaum C."/>
            <person name="Birren B."/>
        </authorList>
    </citation>
    <scope>NUCLEOTIDE SEQUENCE</scope>
    <source>
        <strain evidence="1">ATCC 64411</strain>
    </source>
</reference>
<dbReference type="STRING" id="644358.A0A0C4DJU9"/>
<dbReference type="eggNOG" id="KOG2299">
    <property type="taxonomic scope" value="Eukaryota"/>
</dbReference>
<reference evidence="1" key="3">
    <citation type="submission" date="2011-03" db="EMBL/GenBank/DDBJ databases">
        <title>Annotation of Magnaporthe poae ATCC 64411.</title>
        <authorList>
            <person name="Ma L.-J."/>
            <person name="Dead R."/>
            <person name="Young S.K."/>
            <person name="Zeng Q."/>
            <person name="Gargeya S."/>
            <person name="Fitzgerald M."/>
            <person name="Haas B."/>
            <person name="Abouelleil A."/>
            <person name="Alvarado L."/>
            <person name="Arachchi H.M."/>
            <person name="Berlin A."/>
            <person name="Brown A."/>
            <person name="Chapman S.B."/>
            <person name="Chen Z."/>
            <person name="Dunbar C."/>
            <person name="Freedman E."/>
            <person name="Gearin G."/>
            <person name="Gellesch M."/>
            <person name="Goldberg J."/>
            <person name="Griggs A."/>
            <person name="Gujja S."/>
            <person name="Heiman D."/>
            <person name="Howarth C."/>
            <person name="Larson L."/>
            <person name="Lui A."/>
            <person name="MacDonald P.J.P."/>
            <person name="Mehta T."/>
            <person name="Montmayeur A."/>
            <person name="Murphy C."/>
            <person name="Neiman D."/>
            <person name="Pearson M."/>
            <person name="Priest M."/>
            <person name="Roberts A."/>
            <person name="Saif S."/>
            <person name="Shea T."/>
            <person name="Shenoy N."/>
            <person name="Sisk P."/>
            <person name="Stolte C."/>
            <person name="Sykes S."/>
            <person name="Yandava C."/>
            <person name="Wortman J."/>
            <person name="Nusbaum C."/>
            <person name="Birren B."/>
        </authorList>
    </citation>
    <scope>NUCLEOTIDE SEQUENCE</scope>
    <source>
        <strain evidence="1">ATCC 64411</strain>
    </source>
</reference>
<accession>A0A0C4DJU9</accession>
<reference evidence="2" key="5">
    <citation type="submission" date="2015-06" db="UniProtKB">
        <authorList>
            <consortium name="EnsemblFungi"/>
        </authorList>
    </citation>
    <scope>IDENTIFICATION</scope>
    <source>
        <strain evidence="2">ATCC 64411</strain>
    </source>
</reference>
<dbReference type="Gene3D" id="1.10.10.460">
    <property type="entry name" value="Ribonuclease hii. Domain 2"/>
    <property type="match status" value="1"/>
</dbReference>
<reference evidence="2" key="4">
    <citation type="journal article" date="2015" name="G3 (Bethesda)">
        <title>Genome sequences of three phytopathogenic species of the Magnaporthaceae family of fungi.</title>
        <authorList>
            <person name="Okagaki L.H."/>
            <person name="Nunes C.C."/>
            <person name="Sailsbery J."/>
            <person name="Clay B."/>
            <person name="Brown D."/>
            <person name="John T."/>
            <person name="Oh Y."/>
            <person name="Young N."/>
            <person name="Fitzgerald M."/>
            <person name="Haas B.J."/>
            <person name="Zeng Q."/>
            <person name="Young S."/>
            <person name="Adiconis X."/>
            <person name="Fan L."/>
            <person name="Levin J.Z."/>
            <person name="Mitchell T.K."/>
            <person name="Okubara P.A."/>
            <person name="Farman M.L."/>
            <person name="Kohn L.M."/>
            <person name="Birren B."/>
            <person name="Ma L.-J."/>
            <person name="Dean R.A."/>
        </authorList>
    </citation>
    <scope>NUCLEOTIDE SEQUENCE</scope>
    <source>
        <strain evidence="2">ATCC 64411 / 73-15</strain>
    </source>
</reference>
<sequence>MHPVFGWGPECRFSWGTAKEMLEPTGTAKVASVKVDWPLDDDDGENGRMTDFLAAGGRDKDADELGTWFGTPADVEAF</sequence>
<dbReference type="Proteomes" id="UP000011715">
    <property type="component" value="Unassembled WGS sequence"/>
</dbReference>
<evidence type="ECO:0000313" key="1">
    <source>
        <dbReference type="EMBL" id="KLU80910.1"/>
    </source>
</evidence>
<dbReference type="EMBL" id="GL876966">
    <property type="protein sequence ID" value="KLU80910.1"/>
    <property type="molecule type" value="Genomic_DNA"/>
</dbReference>
<evidence type="ECO:0000313" key="2">
    <source>
        <dbReference type="EnsemblFungi" id="MAPG_00007T0"/>
    </source>
</evidence>
<name>A0A0C4DJU9_MAGP6</name>